<dbReference type="RefSeq" id="WP_203866439.1">
    <property type="nucleotide sequence ID" value="NZ_BONW01000013.1"/>
</dbReference>
<feature type="domain" description="Carrier" evidence="1">
    <location>
        <begin position="19"/>
        <end position="63"/>
    </location>
</feature>
<dbReference type="Gene3D" id="1.10.1200.10">
    <property type="entry name" value="ACP-like"/>
    <property type="match status" value="1"/>
</dbReference>
<dbReference type="Pfam" id="PF00550">
    <property type="entry name" value="PP-binding"/>
    <property type="match status" value="1"/>
</dbReference>
<dbReference type="EMBL" id="BONW01000013">
    <property type="protein sequence ID" value="GIG87907.1"/>
    <property type="molecule type" value="Genomic_DNA"/>
</dbReference>
<proteinExistence type="predicted"/>
<evidence type="ECO:0000259" key="1">
    <source>
        <dbReference type="Pfam" id="PF00550"/>
    </source>
</evidence>
<name>A0ABQ4DZK8_9ACTN</name>
<evidence type="ECO:0000313" key="2">
    <source>
        <dbReference type="EMBL" id="GIG87907.1"/>
    </source>
</evidence>
<reference evidence="2 3" key="1">
    <citation type="submission" date="2021-01" db="EMBL/GenBank/DDBJ databases">
        <title>Whole genome shotgun sequence of Plantactinospora endophytica NBRC 110450.</title>
        <authorList>
            <person name="Komaki H."/>
            <person name="Tamura T."/>
        </authorList>
    </citation>
    <scope>NUCLEOTIDE SEQUENCE [LARGE SCALE GENOMIC DNA]</scope>
    <source>
        <strain evidence="2 3">NBRC 110450</strain>
    </source>
</reference>
<sequence length="85" mass="9457">MSHWIEPLFTGLLPEATIAAAVADYPAYRDVDLTELGLESLATMQIAIRMTELFNYQIDYESFTISALQTFGGLERQLGLALTEV</sequence>
<organism evidence="2 3">
    <name type="scientific">Plantactinospora endophytica</name>
    <dbReference type="NCBI Taxonomy" id="673535"/>
    <lineage>
        <taxon>Bacteria</taxon>
        <taxon>Bacillati</taxon>
        <taxon>Actinomycetota</taxon>
        <taxon>Actinomycetes</taxon>
        <taxon>Micromonosporales</taxon>
        <taxon>Micromonosporaceae</taxon>
        <taxon>Plantactinospora</taxon>
    </lineage>
</organism>
<dbReference type="Proteomes" id="UP000646749">
    <property type="component" value="Unassembled WGS sequence"/>
</dbReference>
<accession>A0ABQ4DZK8</accession>
<gene>
    <name evidence="2" type="ORF">Pen02_28430</name>
</gene>
<protein>
    <recommendedName>
        <fullName evidence="1">Carrier domain-containing protein</fullName>
    </recommendedName>
</protein>
<dbReference type="SUPFAM" id="SSF47336">
    <property type="entry name" value="ACP-like"/>
    <property type="match status" value="1"/>
</dbReference>
<comment type="caution">
    <text evidence="2">The sequence shown here is derived from an EMBL/GenBank/DDBJ whole genome shotgun (WGS) entry which is preliminary data.</text>
</comment>
<dbReference type="InterPro" id="IPR036736">
    <property type="entry name" value="ACP-like_sf"/>
</dbReference>
<dbReference type="InterPro" id="IPR009081">
    <property type="entry name" value="PP-bd_ACP"/>
</dbReference>
<evidence type="ECO:0000313" key="3">
    <source>
        <dbReference type="Proteomes" id="UP000646749"/>
    </source>
</evidence>
<keyword evidence="3" id="KW-1185">Reference proteome</keyword>